<dbReference type="RefSeq" id="XP_067485686.1">
    <property type="nucleotide sequence ID" value="XM_067637726.1"/>
</dbReference>
<dbReference type="VEuPathDB" id="FungiDB:DFL_008048"/>
<evidence type="ECO:0000313" key="3">
    <source>
        <dbReference type="EMBL" id="RVD80142.1"/>
    </source>
</evidence>
<dbReference type="OrthoDB" id="10599681at2759"/>
<evidence type="ECO:0000256" key="1">
    <source>
        <dbReference type="SAM" id="MobiDB-lite"/>
    </source>
</evidence>
<comment type="caution">
    <text evidence="3">The sequence shown here is derived from an EMBL/GenBank/DDBJ whole genome shotgun (WGS) entry which is preliminary data.</text>
</comment>
<accession>A0A436ZMQ2</accession>
<gene>
    <name evidence="3" type="ORF">DFL_008048</name>
</gene>
<dbReference type="AlphaFoldDB" id="A0A436ZMQ2"/>
<keyword evidence="2" id="KW-1133">Transmembrane helix</keyword>
<reference evidence="3 4" key="1">
    <citation type="submission" date="2019-01" db="EMBL/GenBank/DDBJ databases">
        <title>Intercellular communication is required for trap formation in the nematode-trapping fungus Duddingtonia flagrans.</title>
        <authorList>
            <person name="Youssar L."/>
            <person name="Wernet V."/>
            <person name="Hensel N."/>
            <person name="Hildebrandt H.-G."/>
            <person name="Fischer R."/>
        </authorList>
    </citation>
    <scope>NUCLEOTIDE SEQUENCE [LARGE SCALE GENOMIC DNA]</scope>
    <source>
        <strain evidence="3 4">CBS H-5679</strain>
    </source>
</reference>
<dbReference type="Proteomes" id="UP000283090">
    <property type="component" value="Unassembled WGS sequence"/>
</dbReference>
<feature type="transmembrane region" description="Helical" evidence="2">
    <location>
        <begin position="124"/>
        <end position="141"/>
    </location>
</feature>
<protein>
    <submittedName>
        <fullName evidence="3">Uncharacterized protein</fullName>
    </submittedName>
</protein>
<keyword evidence="4" id="KW-1185">Reference proteome</keyword>
<evidence type="ECO:0000313" key="4">
    <source>
        <dbReference type="Proteomes" id="UP000283090"/>
    </source>
</evidence>
<feature type="region of interest" description="Disordered" evidence="1">
    <location>
        <begin position="1"/>
        <end position="42"/>
    </location>
</feature>
<dbReference type="EMBL" id="SAEB01000012">
    <property type="protein sequence ID" value="RVD80142.1"/>
    <property type="molecule type" value="Genomic_DNA"/>
</dbReference>
<keyword evidence="2" id="KW-0472">Membrane</keyword>
<sequence length="184" mass="21388">MDRIQTRPGWALPSRPDSRASMKAKNKPKANAQHRYSAHHQHARSVSSESHWLRFGTLEDAEIEKAVIAQPPKKSPSWDAGLSIDLAHCYTPHKSIIRPARAREGEPAVPDCYRTLTPRLETHIYTFLQFVLSFFFFFYFTSADIRFQQSFGVVLVLSELFWTFDFGAWAHFAFKDYCVIRRYD</sequence>
<name>A0A436ZMQ2_ARTFL</name>
<evidence type="ECO:0000256" key="2">
    <source>
        <dbReference type="SAM" id="Phobius"/>
    </source>
</evidence>
<keyword evidence="2" id="KW-0812">Transmembrane</keyword>
<feature type="transmembrane region" description="Helical" evidence="2">
    <location>
        <begin position="153"/>
        <end position="174"/>
    </location>
</feature>
<dbReference type="GeneID" id="93590359"/>
<organism evidence="3 4">
    <name type="scientific">Arthrobotrys flagrans</name>
    <name type="common">Nematode-trapping fungus</name>
    <name type="synonym">Trichothecium flagrans</name>
    <dbReference type="NCBI Taxonomy" id="97331"/>
    <lineage>
        <taxon>Eukaryota</taxon>
        <taxon>Fungi</taxon>
        <taxon>Dikarya</taxon>
        <taxon>Ascomycota</taxon>
        <taxon>Pezizomycotina</taxon>
        <taxon>Orbiliomycetes</taxon>
        <taxon>Orbiliales</taxon>
        <taxon>Orbiliaceae</taxon>
        <taxon>Arthrobotrys</taxon>
    </lineage>
</organism>
<proteinExistence type="predicted"/>